<dbReference type="STRING" id="1798228.SAMN05216574_10321"/>
<proteinExistence type="predicted"/>
<dbReference type="SUPFAM" id="SSF51182">
    <property type="entry name" value="RmlC-like cupins"/>
    <property type="match status" value="1"/>
</dbReference>
<evidence type="ECO:0008006" key="3">
    <source>
        <dbReference type="Google" id="ProtNLM"/>
    </source>
</evidence>
<protein>
    <recommendedName>
        <fullName evidence="3">Cupin domain protein</fullName>
    </recommendedName>
</protein>
<dbReference type="InterPro" id="IPR014710">
    <property type="entry name" value="RmlC-like_jellyroll"/>
</dbReference>
<sequence length="122" mass="13077">MEVVDSRGPVNLDELATELLADAAMQNALRAAHTLPHPVDGLRQTVIALIRGQQLAEHESPGPASLLVLRGRVRLVAGEHTDELGPSQIVPIPDRRHSLHADEDSVVMLNVAVPQRAPSGAR</sequence>
<evidence type="ECO:0000313" key="1">
    <source>
        <dbReference type="EMBL" id="SFE28634.1"/>
    </source>
</evidence>
<dbReference type="EMBL" id="FOND01000003">
    <property type="protein sequence ID" value="SFE28634.1"/>
    <property type="molecule type" value="Genomic_DNA"/>
</dbReference>
<dbReference type="Gene3D" id="2.60.120.10">
    <property type="entry name" value="Jelly Rolls"/>
    <property type="match status" value="1"/>
</dbReference>
<keyword evidence="2" id="KW-1185">Reference proteome</keyword>
<reference evidence="2" key="1">
    <citation type="submission" date="2016-10" db="EMBL/GenBank/DDBJ databases">
        <authorList>
            <person name="Varghese N."/>
            <person name="Submissions S."/>
        </authorList>
    </citation>
    <scope>NUCLEOTIDE SEQUENCE [LARGE SCALE GENOMIC DNA]</scope>
    <source>
        <strain evidence="2">DSM 46838</strain>
    </source>
</reference>
<accession>A0A1I1Z9W1</accession>
<organism evidence="1 2">
    <name type="scientific">Blastococcus tunisiensis</name>
    <dbReference type="NCBI Taxonomy" id="1798228"/>
    <lineage>
        <taxon>Bacteria</taxon>
        <taxon>Bacillati</taxon>
        <taxon>Actinomycetota</taxon>
        <taxon>Actinomycetes</taxon>
        <taxon>Geodermatophilales</taxon>
        <taxon>Geodermatophilaceae</taxon>
        <taxon>Blastococcus</taxon>
    </lineage>
</organism>
<gene>
    <name evidence="1" type="ORF">SAMN05216574_10321</name>
</gene>
<dbReference type="AlphaFoldDB" id="A0A1I1Z9W1"/>
<name>A0A1I1Z9W1_9ACTN</name>
<dbReference type="InterPro" id="IPR011051">
    <property type="entry name" value="RmlC_Cupin_sf"/>
</dbReference>
<dbReference type="Proteomes" id="UP000198589">
    <property type="component" value="Unassembled WGS sequence"/>
</dbReference>
<evidence type="ECO:0000313" key="2">
    <source>
        <dbReference type="Proteomes" id="UP000198589"/>
    </source>
</evidence>